<evidence type="ECO:0008006" key="2">
    <source>
        <dbReference type="Google" id="ProtNLM"/>
    </source>
</evidence>
<evidence type="ECO:0000313" key="1">
    <source>
        <dbReference type="EMBL" id="CAD7394248.1"/>
    </source>
</evidence>
<accession>A0A7R9GTC5</accession>
<gene>
    <name evidence="1" type="ORF">TCEB3V08_LOCUS2176</name>
</gene>
<dbReference type="AlphaFoldDB" id="A0A7R9GTC5"/>
<protein>
    <recommendedName>
        <fullName evidence="2">Reverse transcriptase Ty1/copia-type domain-containing protein</fullName>
    </recommendedName>
</protein>
<name>A0A7R9GTC5_TIMCR</name>
<sequence length="275" mass="30147">MELHKIRKVMESNPRTFLLEDMKCKPYLAELYAQKLIHYNREDGTLFIGQSTYIRQIAKRFNLQDANPCSVPADSSSNSGRGGLNGNKIRFVVTSSQFQQIATVFGLVSEIGFAIQFGFYFDLDVVGVEYILESSAQFFPGGGLALTEFPPVGRIVKWAIFPYGSLVTGEWLCIAGLSFMGSHGPVLRIGSRAGLNIAHLKGDKTGFSVELGMLRCTVACLTLIHLQIFNCIPISLSQPGKVILGIIRDAVRNGATLAVRMYRIKDGTRSGATIS</sequence>
<dbReference type="EMBL" id="OC316914">
    <property type="protein sequence ID" value="CAD7394248.1"/>
    <property type="molecule type" value="Genomic_DNA"/>
</dbReference>
<organism evidence="1">
    <name type="scientific">Timema cristinae</name>
    <name type="common">Walking stick</name>
    <dbReference type="NCBI Taxonomy" id="61476"/>
    <lineage>
        <taxon>Eukaryota</taxon>
        <taxon>Metazoa</taxon>
        <taxon>Ecdysozoa</taxon>
        <taxon>Arthropoda</taxon>
        <taxon>Hexapoda</taxon>
        <taxon>Insecta</taxon>
        <taxon>Pterygota</taxon>
        <taxon>Neoptera</taxon>
        <taxon>Polyneoptera</taxon>
        <taxon>Phasmatodea</taxon>
        <taxon>Timematodea</taxon>
        <taxon>Timematoidea</taxon>
        <taxon>Timematidae</taxon>
        <taxon>Timema</taxon>
    </lineage>
</organism>
<reference evidence="1" key="1">
    <citation type="submission" date="2020-11" db="EMBL/GenBank/DDBJ databases">
        <authorList>
            <person name="Tran Van P."/>
        </authorList>
    </citation>
    <scope>NUCLEOTIDE SEQUENCE</scope>
</reference>
<proteinExistence type="predicted"/>